<dbReference type="RefSeq" id="YP_009839000.1">
    <property type="nucleotide sequence ID" value="NC_048719.1"/>
</dbReference>
<proteinExistence type="predicted"/>
<organism evidence="1 2">
    <name type="scientific">Streptomyces phage Annadreamy</name>
    <dbReference type="NCBI Taxonomy" id="2250335"/>
    <lineage>
        <taxon>Viruses</taxon>
        <taxon>Duplodnaviria</taxon>
        <taxon>Heunggongvirae</taxon>
        <taxon>Uroviricota</taxon>
        <taxon>Caudoviricetes</taxon>
        <taxon>Stanwilliamsviridae</taxon>
        <taxon>Loccivirinae</taxon>
        <taxon>Annadreamyvirus</taxon>
        <taxon>Annadreamyvirus annadreamy</taxon>
    </lineage>
</organism>
<dbReference type="EMBL" id="MH536811">
    <property type="protein sequence ID" value="AXG66155.1"/>
    <property type="molecule type" value="Genomic_DNA"/>
</dbReference>
<dbReference type="KEGG" id="vg:55609177"/>
<evidence type="ECO:0000313" key="2">
    <source>
        <dbReference type="Proteomes" id="UP000259354"/>
    </source>
</evidence>
<keyword evidence="2" id="KW-1185">Reference proteome</keyword>
<reference evidence="1 2" key="1">
    <citation type="submission" date="2018-06" db="EMBL/GenBank/DDBJ databases">
        <authorList>
            <person name="Moussa A."/>
            <person name="Couoh J.M."/>
            <person name="Harbem L."/>
            <person name="Okocha J.C."/>
            <person name="Taylor D."/>
            <person name="Teutsch A.B."/>
            <person name="Smith B.R."/>
            <person name="Suri N."/>
            <person name="Layton S.R."/>
            <person name="Kim T."/>
            <person name="Hughes L.E."/>
            <person name="Garlena R.A."/>
            <person name="Russell D.A."/>
            <person name="Pope W.H."/>
            <person name="Jacobs-Sera D."/>
            <person name="Hatfull G.F."/>
        </authorList>
    </citation>
    <scope>NUCLEOTIDE SEQUENCE [LARGE SCALE GENOMIC DNA]</scope>
</reference>
<evidence type="ECO:0000313" key="1">
    <source>
        <dbReference type="EMBL" id="AXG66155.1"/>
    </source>
</evidence>
<protein>
    <submittedName>
        <fullName evidence="1">Tail assembly chaperone</fullName>
    </submittedName>
</protein>
<gene>
    <name evidence="1" type="primary">34</name>
    <name evidence="1" type="ORF">SEA_ANNADREAMY_34</name>
</gene>
<dbReference type="Proteomes" id="UP000259354">
    <property type="component" value="Segment"/>
</dbReference>
<name>A0A345GT83_9CAUD</name>
<dbReference type="GeneID" id="55609177"/>
<accession>A0A345GT83</accession>
<sequence>MATSVYTTEEVELQDGTTVTLKPLTIKNLRRFMKVMESFGEAETEDEGLDVMLDASALCLKAQRPEFWDDDEDAHTEAFEEAVDMPTLYKVLDVCGGLKLNDPNLLAAAQEALGKN</sequence>